<accession>A0A3L8CF34</accession>
<protein>
    <recommendedName>
        <fullName evidence="5">DUF3077 domain-containing protein</fullName>
    </recommendedName>
</protein>
<keyword evidence="3" id="KW-1185">Reference proteome</keyword>
<sequence length="122" mass="13115">MFKVTPNPPHTDPVPYDATFDLDPEKIKVAADRALKIYLNPGATKAQIAPCKPSNIFAIDPAADDETLLVDACDALASASSIVNDLVGLADNPRRQTLLVLQRVITMGELAVNRVLDNHKPG</sequence>
<evidence type="ECO:0000313" key="3">
    <source>
        <dbReference type="Proteomes" id="UP000282140"/>
    </source>
</evidence>
<evidence type="ECO:0000313" key="1">
    <source>
        <dbReference type="EMBL" id="RLU06196.1"/>
    </source>
</evidence>
<evidence type="ECO:0008006" key="5">
    <source>
        <dbReference type="Google" id="ProtNLM"/>
    </source>
</evidence>
<reference evidence="3 4" key="1">
    <citation type="journal article" date="2018" name="Front. Microbiol.">
        <title>Discovery of Phloeophagus Beetles as a Source of Pseudomonas Strains That Produce Potentially New Bioactive Substances and Description of Pseudomonas bohemica sp. nov.</title>
        <authorList>
            <person name="Saati-Santamaria Z."/>
            <person name="Lopez-Mondejar R."/>
            <person name="Jimenez-Gomez A."/>
            <person name="Diez-Mendez A."/>
            <person name="Vetrovsky T."/>
            <person name="Igual J.M."/>
            <person name="Velazquez E."/>
            <person name="Kolarik M."/>
            <person name="Rivas R."/>
            <person name="Garcia-Fraile P."/>
        </authorList>
    </citation>
    <scope>NUCLEOTIDE SEQUENCE [LARGE SCALE GENOMIC DNA]</scope>
    <source>
        <strain evidence="1 4">A2-NA12</strain>
        <strain evidence="2 3">A2-NA13</strain>
    </source>
</reference>
<gene>
    <name evidence="1" type="ORF">CS076_21365</name>
    <name evidence="2" type="ORF">CS078_20390</name>
</gene>
<dbReference type="Proteomes" id="UP000282140">
    <property type="component" value="Unassembled WGS sequence"/>
</dbReference>
<evidence type="ECO:0000313" key="2">
    <source>
        <dbReference type="EMBL" id="RLU06792.1"/>
    </source>
</evidence>
<evidence type="ECO:0000313" key="4">
    <source>
        <dbReference type="Proteomes" id="UP000282672"/>
    </source>
</evidence>
<dbReference type="AlphaFoldDB" id="A0A3L8CF34"/>
<comment type="caution">
    <text evidence="2">The sequence shown here is derived from an EMBL/GenBank/DDBJ whole genome shotgun (WGS) entry which is preliminary data.</text>
</comment>
<dbReference type="EMBL" id="PEGB01000013">
    <property type="protein sequence ID" value="RLU06792.1"/>
    <property type="molecule type" value="Genomic_DNA"/>
</dbReference>
<dbReference type="EMBL" id="PEGA01000024">
    <property type="protein sequence ID" value="RLU06196.1"/>
    <property type="molecule type" value="Genomic_DNA"/>
</dbReference>
<organism evidence="2 3">
    <name type="scientific">Pseudomonas prosekii</name>
    <dbReference type="NCBI Taxonomy" id="1148509"/>
    <lineage>
        <taxon>Bacteria</taxon>
        <taxon>Pseudomonadati</taxon>
        <taxon>Pseudomonadota</taxon>
        <taxon>Gammaproteobacteria</taxon>
        <taxon>Pseudomonadales</taxon>
        <taxon>Pseudomonadaceae</taxon>
        <taxon>Pseudomonas</taxon>
    </lineage>
</organism>
<dbReference type="RefSeq" id="WP_121733637.1">
    <property type="nucleotide sequence ID" value="NZ_PEGA01000024.1"/>
</dbReference>
<dbReference type="Proteomes" id="UP000282672">
    <property type="component" value="Unassembled WGS sequence"/>
</dbReference>
<proteinExistence type="predicted"/>
<name>A0A3L8CF34_9PSED</name>
<dbReference type="Pfam" id="PF19619">
    <property type="entry name" value="DUF6124"/>
    <property type="match status" value="1"/>
</dbReference>